<evidence type="ECO:0000256" key="1">
    <source>
        <dbReference type="ARBA" id="ARBA00006601"/>
    </source>
</evidence>
<dbReference type="InterPro" id="IPR036291">
    <property type="entry name" value="NAD(P)-bd_dom_sf"/>
</dbReference>
<name>A0A1B1TFV7_9ARCH</name>
<dbReference type="InterPro" id="IPR028359">
    <property type="entry name" value="UDP_ManNAc/GlcNAc_DH"/>
</dbReference>
<dbReference type="Pfam" id="PF00984">
    <property type="entry name" value="UDPG_MGDP_dh"/>
    <property type="match status" value="1"/>
</dbReference>
<evidence type="ECO:0000256" key="5">
    <source>
        <dbReference type="ARBA" id="ARBA00023027"/>
    </source>
</evidence>
<dbReference type="GO" id="GO:0000271">
    <property type="term" value="P:polysaccharide biosynthetic process"/>
    <property type="evidence" value="ECO:0007669"/>
    <property type="project" value="InterPro"/>
</dbReference>
<evidence type="ECO:0000256" key="6">
    <source>
        <dbReference type="ARBA" id="ARBA00030172"/>
    </source>
</evidence>
<dbReference type="InterPro" id="IPR001732">
    <property type="entry name" value="UDP-Glc/GDP-Man_DH_N"/>
</dbReference>
<protein>
    <recommendedName>
        <fullName evidence="3">UDP-N-acetyl-D-mannosamine dehydrogenase</fullName>
        <ecNumber evidence="2">1.1.1.336</ecNumber>
    </recommendedName>
    <alternativeName>
        <fullName evidence="6">UDP-ManNAc 6-dehydrogenase</fullName>
    </alternativeName>
</protein>
<dbReference type="SUPFAM" id="SSF52413">
    <property type="entry name" value="UDP-glucose/GDP-mannose dehydrogenase C-terminal domain"/>
    <property type="match status" value="1"/>
</dbReference>
<dbReference type="GO" id="GO:0051287">
    <property type="term" value="F:NAD binding"/>
    <property type="evidence" value="ECO:0007669"/>
    <property type="project" value="InterPro"/>
</dbReference>
<comment type="catalytic activity">
    <reaction evidence="7">
        <text>UDP-N-acetyl-alpha-D-mannosamine + 2 NAD(+) + H2O = UDP-N-acetyl-alpha-D-mannosaminouronate + 2 NADH + 3 H(+)</text>
        <dbReference type="Rhea" id="RHEA:25780"/>
        <dbReference type="ChEBI" id="CHEBI:15377"/>
        <dbReference type="ChEBI" id="CHEBI:15378"/>
        <dbReference type="ChEBI" id="CHEBI:57540"/>
        <dbReference type="ChEBI" id="CHEBI:57945"/>
        <dbReference type="ChEBI" id="CHEBI:68623"/>
        <dbReference type="ChEBI" id="CHEBI:70731"/>
        <dbReference type="EC" id="1.1.1.336"/>
    </reaction>
</comment>
<dbReference type="InterPro" id="IPR036220">
    <property type="entry name" value="UDP-Glc/GDP-Man_DH_C_sf"/>
</dbReference>
<dbReference type="PANTHER" id="PTHR43491">
    <property type="entry name" value="UDP-N-ACETYL-D-MANNOSAMINE DEHYDROGENASE"/>
    <property type="match status" value="1"/>
</dbReference>
<reference evidence="10" key="2">
    <citation type="journal article" date="2015" name="ISME J.">
        <title>A new class of marine Euryarchaeota group II from the Mediterranean deep chlorophyll maximum.</title>
        <authorList>
            <person name="Martin-Cuadrado A.B."/>
            <person name="Garcia-Heredia I."/>
            <person name="Molto A.G."/>
            <person name="Lopez-Ubeda R."/>
            <person name="Kimes N."/>
            <person name="Lopez-Garcia P."/>
            <person name="Moreira D."/>
            <person name="Rodriguez-Valera F."/>
        </authorList>
    </citation>
    <scope>NUCLEOTIDE SEQUENCE</scope>
</reference>
<evidence type="ECO:0000256" key="8">
    <source>
        <dbReference type="PIRNR" id="PIRNR000124"/>
    </source>
</evidence>
<proteinExistence type="inferred from homology"/>
<dbReference type="InterPro" id="IPR014026">
    <property type="entry name" value="UDP-Glc/GDP-Man_DH_dimer"/>
</dbReference>
<reference evidence="10" key="1">
    <citation type="submission" date="2014-11" db="EMBL/GenBank/DDBJ databases">
        <authorList>
            <person name="Zhu J."/>
            <person name="Qi W."/>
            <person name="Song R."/>
        </authorList>
    </citation>
    <scope>NUCLEOTIDE SEQUENCE</scope>
</reference>
<dbReference type="InterPro" id="IPR008927">
    <property type="entry name" value="6-PGluconate_DH-like_C_sf"/>
</dbReference>
<dbReference type="Pfam" id="PF03721">
    <property type="entry name" value="UDPG_MGDP_dh_N"/>
    <property type="match status" value="1"/>
</dbReference>
<dbReference type="GO" id="GO:0089714">
    <property type="term" value="F:UDP-N-acetyl-D-mannosamine dehydrogenase activity"/>
    <property type="evidence" value="ECO:0007669"/>
    <property type="project" value="UniProtKB-EC"/>
</dbReference>
<dbReference type="PIRSF" id="PIRSF000124">
    <property type="entry name" value="UDPglc_GDPman_dh"/>
    <property type="match status" value="1"/>
</dbReference>
<dbReference type="EMBL" id="KP211925">
    <property type="protein sequence ID" value="ANV81158.1"/>
    <property type="molecule type" value="Genomic_DNA"/>
</dbReference>
<keyword evidence="5" id="KW-0520">NAD</keyword>
<comment type="similarity">
    <text evidence="1 8">Belongs to the UDP-glucose/GDP-mannose dehydrogenase family.</text>
</comment>
<dbReference type="GO" id="GO:0016628">
    <property type="term" value="F:oxidoreductase activity, acting on the CH-CH group of donors, NAD or NADP as acceptor"/>
    <property type="evidence" value="ECO:0007669"/>
    <property type="project" value="InterPro"/>
</dbReference>
<dbReference type="SUPFAM" id="SSF51735">
    <property type="entry name" value="NAD(P)-binding Rossmann-fold domains"/>
    <property type="match status" value="1"/>
</dbReference>
<keyword evidence="4" id="KW-0560">Oxidoreductase</keyword>
<dbReference type="SMART" id="SM00984">
    <property type="entry name" value="UDPG_MGDP_dh_C"/>
    <property type="match status" value="1"/>
</dbReference>
<organism evidence="10">
    <name type="scientific">uncultured Poseidoniia archaeon</name>
    <dbReference type="NCBI Taxonomy" id="1697135"/>
    <lineage>
        <taxon>Archaea</taxon>
        <taxon>Methanobacteriati</taxon>
        <taxon>Thermoplasmatota</taxon>
        <taxon>Candidatus Poseidoniia</taxon>
        <taxon>environmental samples</taxon>
    </lineage>
</organism>
<evidence type="ECO:0000256" key="4">
    <source>
        <dbReference type="ARBA" id="ARBA00023002"/>
    </source>
</evidence>
<feature type="domain" description="UDP-glucose/GDP-mannose dehydrogenase C-terminal" evidence="9">
    <location>
        <begin position="334"/>
        <end position="432"/>
    </location>
</feature>
<dbReference type="SUPFAM" id="SSF48179">
    <property type="entry name" value="6-phosphogluconate dehydrogenase C-terminal domain-like"/>
    <property type="match status" value="1"/>
</dbReference>
<dbReference type="NCBIfam" id="TIGR03026">
    <property type="entry name" value="NDP-sugDHase"/>
    <property type="match status" value="1"/>
</dbReference>
<dbReference type="Pfam" id="PF03720">
    <property type="entry name" value="UDPG_MGDP_dh_C"/>
    <property type="match status" value="1"/>
</dbReference>
<evidence type="ECO:0000256" key="7">
    <source>
        <dbReference type="ARBA" id="ARBA00049130"/>
    </source>
</evidence>
<dbReference type="InterPro" id="IPR014027">
    <property type="entry name" value="UDP-Glc/GDP-Man_DH_C"/>
</dbReference>
<sequence>MGWISNFKQSADSGDLTVGIIGLGYVGLPTAIGFHDAGFTVWGVDVSKRTVDMVLQGKNPTGDPDVDDIVPQPGTERWHITTSAADAVPHCDVILVTVPTPITHDLKPDLSYVAGAGRDVFEAIVKGSNIIVVLESTVYPGVTAQTWNPIIEELGLVIGDDLEIAYCPERFNPGDSAHGVRQVARVIGCSNPEVGEALVSLYSKLTTEDVRYVGKLEVAEAAKVIENVQRDINIALVNELARIFPALDVDVEDVLSAAATKWNFHRYTPGVGVGGHCIPVDPYYMIQRAADVGVPAGLITAARAVNRSMPSHVAGVLGDLMWNAGVPAGEAKVLLLGWSYKAEVGDPRETPAEPLAETLISKGIKVGAWDPHLDANDFPDDVDVVTDLSQANGYDMAVLVTAHKACLSVDWESLAKQMRTPIVYDGRRVLDLDDLKSKGWKTYAVGRPV</sequence>
<evidence type="ECO:0000256" key="2">
    <source>
        <dbReference type="ARBA" id="ARBA00012935"/>
    </source>
</evidence>
<evidence type="ECO:0000256" key="3">
    <source>
        <dbReference type="ARBA" id="ARBA00016796"/>
    </source>
</evidence>
<dbReference type="EC" id="1.1.1.336" evidence="2"/>
<accession>A0A1B1TFV7</accession>
<evidence type="ECO:0000313" key="10">
    <source>
        <dbReference type="EMBL" id="ANV81158.1"/>
    </source>
</evidence>
<dbReference type="Gene3D" id="3.40.50.720">
    <property type="entry name" value="NAD(P)-binding Rossmann-like Domain"/>
    <property type="match status" value="2"/>
</dbReference>
<dbReference type="PANTHER" id="PTHR43491:SF2">
    <property type="entry name" value="UDP-N-ACETYL-D-MANNOSAMINE DEHYDROGENASE"/>
    <property type="match status" value="1"/>
</dbReference>
<dbReference type="PIRSF" id="PIRSF500136">
    <property type="entry name" value="UDP_ManNAc_DH"/>
    <property type="match status" value="1"/>
</dbReference>
<dbReference type="AlphaFoldDB" id="A0A1B1TFV7"/>
<dbReference type="InterPro" id="IPR017476">
    <property type="entry name" value="UDP-Glc/GDP-Man"/>
</dbReference>
<evidence type="ECO:0000259" key="9">
    <source>
        <dbReference type="SMART" id="SM00984"/>
    </source>
</evidence>